<evidence type="ECO:0000313" key="9">
    <source>
        <dbReference type="Proteomes" id="UP000030699"/>
    </source>
</evidence>
<feature type="binding site" evidence="5">
    <location>
        <position position="452"/>
    </location>
    <ligand>
        <name>a divalent metal cation</name>
        <dbReference type="ChEBI" id="CHEBI:60240"/>
        <label>2</label>
        <note>catalytic</note>
    </ligand>
</feature>
<dbReference type="SUPFAM" id="SSF54001">
    <property type="entry name" value="Cysteine proteinases"/>
    <property type="match status" value="1"/>
</dbReference>
<reference evidence="8 9" key="2">
    <citation type="submission" date="2013-02" db="EMBL/GenBank/DDBJ databases">
        <title>The Genome Sequence of Plasmodium falciparum MaliPS096_E11.</title>
        <authorList>
            <consortium name="The Broad Institute Genome Sequencing Platform"/>
            <consortium name="The Broad Institute Genome Sequencing Center for Infectious Disease"/>
            <person name="Neafsey D."/>
            <person name="Cheeseman I."/>
            <person name="Volkman S."/>
            <person name="Adams J."/>
            <person name="Walker B."/>
            <person name="Young S.K."/>
            <person name="Zeng Q."/>
            <person name="Gargeya S."/>
            <person name="Fitzgerald M."/>
            <person name="Haas B."/>
            <person name="Abouelleil A."/>
            <person name="Alvarado L."/>
            <person name="Arachchi H.M."/>
            <person name="Berlin A.M."/>
            <person name="Chapman S.B."/>
            <person name="Dewar J."/>
            <person name="Goldberg J."/>
            <person name="Griggs A."/>
            <person name="Gujja S."/>
            <person name="Hansen M."/>
            <person name="Howarth C."/>
            <person name="Imamovic A."/>
            <person name="Larimer J."/>
            <person name="McCowan C."/>
            <person name="Murphy C."/>
            <person name="Neiman D."/>
            <person name="Pearson M."/>
            <person name="Priest M."/>
            <person name="Roberts A."/>
            <person name="Saif S."/>
            <person name="Shea T."/>
            <person name="Sisk P."/>
            <person name="Sykes S."/>
            <person name="Wortman J."/>
            <person name="Nusbaum C."/>
            <person name="Birren B."/>
        </authorList>
    </citation>
    <scope>NUCLEOTIDE SEQUENCE [LARGE SCALE GENOMIC DNA]</scope>
    <source>
        <strain evidence="8 9">MaliPS096_E11</strain>
    </source>
</reference>
<dbReference type="GO" id="GO:0005829">
    <property type="term" value="C:cytosol"/>
    <property type="evidence" value="ECO:0007669"/>
    <property type="project" value="TreeGrafter"/>
</dbReference>
<dbReference type="Gene3D" id="3.90.230.10">
    <property type="entry name" value="Creatinase/methionine aminopeptidase superfamily"/>
    <property type="match status" value="1"/>
</dbReference>
<protein>
    <recommendedName>
        <fullName evidence="6">Methionine aminopeptidase</fullName>
        <ecNumber evidence="6">3.4.11.18</ecNumber>
    </recommendedName>
</protein>
<keyword evidence="4 5" id="KW-0378">Hydrolase</keyword>
<dbReference type="GO" id="GO:0004239">
    <property type="term" value="F:initiator methionyl aminopeptidase activity"/>
    <property type="evidence" value="ECO:0007669"/>
    <property type="project" value="UniProtKB-UniRule"/>
</dbReference>
<dbReference type="PANTHER" id="PTHR43330">
    <property type="entry name" value="METHIONINE AMINOPEPTIDASE"/>
    <property type="match status" value="1"/>
</dbReference>
<evidence type="ECO:0000256" key="3">
    <source>
        <dbReference type="ARBA" id="ARBA00022723"/>
    </source>
</evidence>
<feature type="binding site" evidence="5">
    <location>
        <position position="324"/>
    </location>
    <ligand>
        <name>a divalent metal cation</name>
        <dbReference type="ChEBI" id="CHEBI:60240"/>
        <label>1</label>
    </ligand>
</feature>
<comment type="cofactor">
    <cofactor evidence="5">
        <name>Co(2+)</name>
        <dbReference type="ChEBI" id="CHEBI:48828"/>
    </cofactor>
    <cofactor evidence="5">
        <name>Zn(2+)</name>
        <dbReference type="ChEBI" id="CHEBI:29105"/>
    </cofactor>
    <cofactor evidence="5">
        <name>Mn(2+)</name>
        <dbReference type="ChEBI" id="CHEBI:29035"/>
    </cofactor>
    <cofactor evidence="5">
        <name>Fe(2+)</name>
        <dbReference type="ChEBI" id="CHEBI:29033"/>
    </cofactor>
    <text evidence="5">Binds 2 divalent metal cations per subunit. Has a high-affinity and a low affinity metal-binding site. The true nature of the physiological cofactor is under debate. The enzyme is active with cobalt, zinc, manganese or divalent iron ions. Most likely, methionine aminopeptidases function as mononuclear Fe(2+)-metalloproteases under physiological conditions, and the catalytically relevant metal-binding site has been assigned to the histidine-containing high-affinity site.</text>
</comment>
<evidence type="ECO:0000256" key="2">
    <source>
        <dbReference type="ARBA" id="ARBA00022670"/>
    </source>
</evidence>
<dbReference type="EC" id="3.4.11.18" evidence="6"/>
<dbReference type="InterPro" id="IPR001714">
    <property type="entry name" value="Pept_M24_MAP"/>
</dbReference>
<dbReference type="CDD" id="cd01086">
    <property type="entry name" value="MetAP1"/>
    <property type="match status" value="1"/>
</dbReference>
<dbReference type="Pfam" id="PF00557">
    <property type="entry name" value="Peptidase_M24"/>
    <property type="match status" value="1"/>
</dbReference>
<dbReference type="InterPro" id="IPR036005">
    <property type="entry name" value="Creatinase/aminopeptidase-like"/>
</dbReference>
<evidence type="ECO:0000256" key="6">
    <source>
        <dbReference type="RuleBase" id="RU003653"/>
    </source>
</evidence>
<dbReference type="PROSITE" id="PS50235">
    <property type="entry name" value="USP_3"/>
    <property type="match status" value="1"/>
</dbReference>
<keyword evidence="3 5" id="KW-0479">Metal-binding</keyword>
<dbReference type="GO" id="GO:0070006">
    <property type="term" value="F:metalloaminopeptidase activity"/>
    <property type="evidence" value="ECO:0007669"/>
    <property type="project" value="UniProtKB-UniRule"/>
</dbReference>
<evidence type="ECO:0000256" key="1">
    <source>
        <dbReference type="ARBA" id="ARBA00022438"/>
    </source>
</evidence>
<feature type="binding site" evidence="5">
    <location>
        <position position="324"/>
    </location>
    <ligand>
        <name>a divalent metal cation</name>
        <dbReference type="ChEBI" id="CHEBI:60240"/>
        <label>2</label>
        <note>catalytic</note>
    </ligand>
</feature>
<evidence type="ECO:0000259" key="7">
    <source>
        <dbReference type="PROSITE" id="PS50235"/>
    </source>
</evidence>
<proteinExistence type="inferred from homology"/>
<accession>A0A024WU37</accession>
<dbReference type="GO" id="GO:0046872">
    <property type="term" value="F:metal ion binding"/>
    <property type="evidence" value="ECO:0007669"/>
    <property type="project" value="UniProtKB-UniRule"/>
</dbReference>
<dbReference type="PROSITE" id="PS00972">
    <property type="entry name" value="USP_1"/>
    <property type="match status" value="1"/>
</dbReference>
<dbReference type="OrthoDB" id="3209743at2759"/>
<feature type="binding site" evidence="5">
    <location>
        <position position="387"/>
    </location>
    <ligand>
        <name>a divalent metal cation</name>
        <dbReference type="ChEBI" id="CHEBI:60240"/>
        <label>2</label>
        <note>catalytic</note>
    </ligand>
</feature>
<evidence type="ECO:0000256" key="4">
    <source>
        <dbReference type="ARBA" id="ARBA00022801"/>
    </source>
</evidence>
<sequence length="466" mass="53471">MYKGLLKDDVDLSLLNIKENDKIMLVGSAELLVEKPKDIIFEEDLTNEEKQKIHTKENIIFEEQGIVNLGNTCYFNAVLQFLTSFDDLGNFLRSYKSKESKLIKTNKDILFDSFIEFAHSFEKSSEPYVPVTLLKSFRDVYPKFKSVNLRTKQYAQQDAEECMNAILTCLNEQTDNKIIDKLFSFQIISKYKVTASQKVPEHIKCPSYAKTGIVQNSNINYEIKDDKYIEKMKKACKLASECLKLCLENSKEGITTDIIDNMAYDFYIKNNAYPAGLNFHSFPKSICASPNEVVCHGIPNLRKLQRGDIITYDCTVFLDGVFGDCAGTVGIGEISERHKKLMDVSKECLYKAISICRDGQLFSEIGRIITEHANKNGFNVIKDFCGHFIGTHMHMYPLIEHHYPNSHNNHRMKKGQIFTIEPILSEGSINIYTWKDKWTVCTNDNSFCSQWEHTILVLDNYAEILT</sequence>
<dbReference type="InterPro" id="IPR018200">
    <property type="entry name" value="USP_CS"/>
</dbReference>
<feature type="domain" description="USP" evidence="7">
    <location>
        <begin position="64"/>
        <end position="466"/>
    </location>
</feature>
<feature type="binding site" evidence="5">
    <location>
        <position position="421"/>
    </location>
    <ligand>
        <name>a divalent metal cation</name>
        <dbReference type="ChEBI" id="CHEBI:60240"/>
        <label>2</label>
        <note>catalytic</note>
    </ligand>
</feature>
<feature type="binding site" evidence="5">
    <location>
        <position position="394"/>
    </location>
    <ligand>
        <name>substrate</name>
    </ligand>
</feature>
<evidence type="ECO:0000256" key="5">
    <source>
        <dbReference type="HAMAP-Rule" id="MF_03174"/>
    </source>
</evidence>
<dbReference type="FunFam" id="3.90.230.10:FF:000025">
    <property type="entry name" value="Methionine aminopeptidase"/>
    <property type="match status" value="1"/>
</dbReference>
<organism evidence="8 9">
    <name type="scientific">Plasmodium falciparum MaliPS096_E11</name>
    <dbReference type="NCBI Taxonomy" id="1036727"/>
    <lineage>
        <taxon>Eukaryota</taxon>
        <taxon>Sar</taxon>
        <taxon>Alveolata</taxon>
        <taxon>Apicomplexa</taxon>
        <taxon>Aconoidasida</taxon>
        <taxon>Haemosporida</taxon>
        <taxon>Plasmodiidae</taxon>
        <taxon>Plasmodium</taxon>
        <taxon>Plasmodium (Laverania)</taxon>
    </lineage>
</organism>
<feature type="binding site" evidence="5">
    <location>
        <position position="452"/>
    </location>
    <ligand>
        <name>a divalent metal cation</name>
        <dbReference type="ChEBI" id="CHEBI:60240"/>
        <label>1</label>
    </ligand>
</feature>
<dbReference type="InterPro" id="IPR002467">
    <property type="entry name" value="Pept_M24A_MAP1"/>
</dbReference>
<dbReference type="HAMAP" id="MF_01974">
    <property type="entry name" value="MetAP_1"/>
    <property type="match status" value="1"/>
</dbReference>
<dbReference type="PRINTS" id="PR00599">
    <property type="entry name" value="MAPEPTIDASE"/>
</dbReference>
<dbReference type="AlphaFoldDB" id="A0A024WU37"/>
<dbReference type="EMBL" id="KI925511">
    <property type="protein sequence ID" value="ETW50717.1"/>
    <property type="molecule type" value="Genomic_DNA"/>
</dbReference>
<comment type="catalytic activity">
    <reaction evidence="5 6">
        <text>Release of N-terminal amino acids, preferentially methionine, from peptides and arylamides.</text>
        <dbReference type="EC" id="3.4.11.18"/>
    </reaction>
</comment>
<dbReference type="GO" id="GO:0016579">
    <property type="term" value="P:protein deubiquitination"/>
    <property type="evidence" value="ECO:0007669"/>
    <property type="project" value="InterPro"/>
</dbReference>
<dbReference type="PANTHER" id="PTHR43330:SF7">
    <property type="entry name" value="METHIONINE AMINOPEPTIDASE 1"/>
    <property type="match status" value="1"/>
</dbReference>
<keyword evidence="2 5" id="KW-0645">Protease</keyword>
<dbReference type="GO" id="GO:0004843">
    <property type="term" value="F:cysteine-type deubiquitinase activity"/>
    <property type="evidence" value="ECO:0007669"/>
    <property type="project" value="InterPro"/>
</dbReference>
<dbReference type="SUPFAM" id="SSF55920">
    <property type="entry name" value="Creatinase/aminopeptidase"/>
    <property type="match status" value="1"/>
</dbReference>
<feature type="binding site" evidence="5">
    <location>
        <position position="296"/>
    </location>
    <ligand>
        <name>substrate</name>
    </ligand>
</feature>
<dbReference type="Proteomes" id="UP000030699">
    <property type="component" value="Unassembled WGS sequence"/>
</dbReference>
<comment type="similarity">
    <text evidence="5">Belongs to the peptidase M24A family. Methionine aminopeptidase type 1 subfamily.</text>
</comment>
<feature type="binding site" evidence="5">
    <location>
        <position position="313"/>
    </location>
    <ligand>
        <name>a divalent metal cation</name>
        <dbReference type="ChEBI" id="CHEBI:60240"/>
        <label>1</label>
    </ligand>
</feature>
<reference evidence="8 9" key="1">
    <citation type="submission" date="2013-02" db="EMBL/GenBank/DDBJ databases">
        <title>The Genome Annotation of Plasmodium falciparum MaliPS096_E11.</title>
        <authorList>
            <consortium name="The Broad Institute Genome Sequencing Platform"/>
            <consortium name="The Broad Institute Genome Sequencing Center for Infectious Disease"/>
            <person name="Neafsey D."/>
            <person name="Hoffman S."/>
            <person name="Volkman S."/>
            <person name="Rosenthal P."/>
            <person name="Walker B."/>
            <person name="Young S.K."/>
            <person name="Zeng Q."/>
            <person name="Gargeya S."/>
            <person name="Fitzgerald M."/>
            <person name="Haas B."/>
            <person name="Abouelleil A."/>
            <person name="Allen A.W."/>
            <person name="Alvarado L."/>
            <person name="Arachchi H.M."/>
            <person name="Berlin A.M."/>
            <person name="Chapman S.B."/>
            <person name="Gainer-Dewar J."/>
            <person name="Goldberg J."/>
            <person name="Griggs A."/>
            <person name="Gujja S."/>
            <person name="Hansen M."/>
            <person name="Howarth C."/>
            <person name="Imamovic A."/>
            <person name="Ireland A."/>
            <person name="Larimer J."/>
            <person name="McCowan C."/>
            <person name="Murphy C."/>
            <person name="Pearson M."/>
            <person name="Poon T.W."/>
            <person name="Priest M."/>
            <person name="Roberts A."/>
            <person name="Saif S."/>
            <person name="Shea T."/>
            <person name="Sisk P."/>
            <person name="Sykes S."/>
            <person name="Wortman J."/>
            <person name="Nusbaum C."/>
            <person name="Birren B."/>
        </authorList>
    </citation>
    <scope>NUCLEOTIDE SEQUENCE [LARGE SCALE GENOMIC DNA]</scope>
    <source>
        <strain evidence="8 9">MaliPS096_E11</strain>
    </source>
</reference>
<evidence type="ECO:0000313" key="8">
    <source>
        <dbReference type="EMBL" id="ETW50717.1"/>
    </source>
</evidence>
<keyword evidence="1 5" id="KW-0031">Aminopeptidase</keyword>
<comment type="function">
    <text evidence="6">Cotranslationally removes the N-terminal methionine from nascent proteins. The N-terminal methionine is often cleaved when the second residue in the primary sequence is small and uncharged (Met-Ala-, Cys, Gly, Pro, Ser, Thr, or Val).</text>
</comment>
<dbReference type="NCBIfam" id="TIGR00500">
    <property type="entry name" value="met_pdase_I"/>
    <property type="match status" value="1"/>
</dbReference>
<name>A0A024WU37_PLAFA</name>
<dbReference type="GO" id="GO:0006508">
    <property type="term" value="P:proteolysis"/>
    <property type="evidence" value="ECO:0007669"/>
    <property type="project" value="UniProtKB-KW"/>
</dbReference>
<dbReference type="InterPro" id="IPR000994">
    <property type="entry name" value="Pept_M24"/>
</dbReference>
<dbReference type="InterPro" id="IPR038765">
    <property type="entry name" value="Papain-like_cys_pep_sf"/>
</dbReference>
<dbReference type="InterPro" id="IPR028889">
    <property type="entry name" value="USP"/>
</dbReference>
<gene>
    <name evidence="8" type="ORF">PFMALIP_01242</name>
</gene>